<feature type="domain" description="VQ" evidence="2">
    <location>
        <begin position="91"/>
        <end position="116"/>
    </location>
</feature>
<sequence>MSNTMTASTDQYWMQLYQQQQALMDDALTPPREPFYDSIVMTTNPTPTTIPIETMILSPTNSYTNTSGQLTPKGGNVSKPIKRRSRASKRTPTTLLNANTTNFRELVQQFTGCPSSNLSSSSSSLGVHKGPITLNFQQGSNQIHHDTTTIMPQFSSTSYNQVHHHQVSKPLPWKKDQIQVPQQEKNGYNSFDYGKDNNFIANLGNSSRPSTSNMDVSNGLVVDNDFGLNDLTMNEFSNDTFM</sequence>
<reference evidence="3" key="1">
    <citation type="journal article" date="2013" name="Nat. Biotechnol.">
        <title>Draft genome sequence of chickpea (Cicer arietinum) provides a resource for trait improvement.</title>
        <authorList>
            <person name="Varshney R.K."/>
            <person name="Song C."/>
            <person name="Saxena R.K."/>
            <person name="Azam S."/>
            <person name="Yu S."/>
            <person name="Sharpe A.G."/>
            <person name="Cannon S."/>
            <person name="Baek J."/>
            <person name="Rosen B.D."/>
            <person name="Tar'an B."/>
            <person name="Millan T."/>
            <person name="Zhang X."/>
            <person name="Ramsay L.D."/>
            <person name="Iwata A."/>
            <person name="Wang Y."/>
            <person name="Nelson W."/>
            <person name="Farmer A.D."/>
            <person name="Gaur P.M."/>
            <person name="Soderlund C."/>
            <person name="Penmetsa R.V."/>
            <person name="Xu C."/>
            <person name="Bharti A.K."/>
            <person name="He W."/>
            <person name="Winter P."/>
            <person name="Zhao S."/>
            <person name="Hane J.K."/>
            <person name="Carrasquilla-Garcia N."/>
            <person name="Condie J.A."/>
            <person name="Upadhyaya H.D."/>
            <person name="Luo M.C."/>
            <person name="Thudi M."/>
            <person name="Gowda C.L."/>
            <person name="Singh N.P."/>
            <person name="Lichtenzveig J."/>
            <person name="Gali K.K."/>
            <person name="Rubio J."/>
            <person name="Nadarajan N."/>
            <person name="Dolezel J."/>
            <person name="Bansal K.C."/>
            <person name="Xu X."/>
            <person name="Edwards D."/>
            <person name="Zhang G."/>
            <person name="Kahl G."/>
            <person name="Gil J."/>
            <person name="Singh K.B."/>
            <person name="Datta S.K."/>
            <person name="Jackson S.A."/>
            <person name="Wang J."/>
            <person name="Cook D.R."/>
        </authorList>
    </citation>
    <scope>NUCLEOTIDE SEQUENCE [LARGE SCALE GENOMIC DNA]</scope>
    <source>
        <strain evidence="3">cv. CDC Frontier</strain>
    </source>
</reference>
<dbReference type="GeneID" id="101510521"/>
<dbReference type="Proteomes" id="UP000087171">
    <property type="component" value="Chromosome Ca1"/>
</dbReference>
<reference evidence="4" key="2">
    <citation type="submission" date="2025-08" db="UniProtKB">
        <authorList>
            <consortium name="RefSeq"/>
        </authorList>
    </citation>
    <scope>IDENTIFICATION</scope>
    <source>
        <tissue evidence="4">Etiolated seedlings</tissue>
    </source>
</reference>
<organism evidence="3 4">
    <name type="scientific">Cicer arietinum</name>
    <name type="common">Chickpea</name>
    <name type="synonym">Garbanzo</name>
    <dbReference type="NCBI Taxonomy" id="3827"/>
    <lineage>
        <taxon>Eukaryota</taxon>
        <taxon>Viridiplantae</taxon>
        <taxon>Streptophyta</taxon>
        <taxon>Embryophyta</taxon>
        <taxon>Tracheophyta</taxon>
        <taxon>Spermatophyta</taxon>
        <taxon>Magnoliopsida</taxon>
        <taxon>eudicotyledons</taxon>
        <taxon>Gunneridae</taxon>
        <taxon>Pentapetalae</taxon>
        <taxon>rosids</taxon>
        <taxon>fabids</taxon>
        <taxon>Fabales</taxon>
        <taxon>Fabaceae</taxon>
        <taxon>Papilionoideae</taxon>
        <taxon>50 kb inversion clade</taxon>
        <taxon>NPAAA clade</taxon>
        <taxon>Hologalegina</taxon>
        <taxon>IRL clade</taxon>
        <taxon>Cicereae</taxon>
        <taxon>Cicer</taxon>
    </lineage>
</organism>
<name>A0A1S2XE26_CICAR</name>
<dbReference type="PaxDb" id="3827-XP_004487911.1"/>
<proteinExistence type="predicted"/>
<dbReference type="AlphaFoldDB" id="A0A1S2XE26"/>
<dbReference type="OrthoDB" id="1726347at2759"/>
<evidence type="ECO:0000259" key="2">
    <source>
        <dbReference type="Pfam" id="PF05678"/>
    </source>
</evidence>
<dbReference type="InterPro" id="IPR008889">
    <property type="entry name" value="VQ"/>
</dbReference>
<dbReference type="STRING" id="3827.A0A1S2XE26"/>
<keyword evidence="3" id="KW-1185">Reference proteome</keyword>
<evidence type="ECO:0000256" key="1">
    <source>
        <dbReference type="SAM" id="MobiDB-lite"/>
    </source>
</evidence>
<protein>
    <submittedName>
        <fullName evidence="4">Uncharacterized protein LOC101510521</fullName>
    </submittedName>
</protein>
<evidence type="ECO:0000313" key="4">
    <source>
        <dbReference type="RefSeq" id="XP_004487911.1"/>
    </source>
</evidence>
<accession>A0A1S2XE26</accession>
<dbReference type="Pfam" id="PF05678">
    <property type="entry name" value="VQ"/>
    <property type="match status" value="1"/>
</dbReference>
<dbReference type="InterPro" id="IPR039609">
    <property type="entry name" value="VQ_15/22"/>
</dbReference>
<dbReference type="PANTHER" id="PTHR33179">
    <property type="entry name" value="VQ MOTIF-CONTAINING PROTEIN"/>
    <property type="match status" value="1"/>
</dbReference>
<dbReference type="RefSeq" id="XP_004487911.1">
    <property type="nucleotide sequence ID" value="XM_004487854.3"/>
</dbReference>
<dbReference type="PANTHER" id="PTHR33179:SF39">
    <property type="entry name" value="VQ MOTIF PROTEIN"/>
    <property type="match status" value="1"/>
</dbReference>
<gene>
    <name evidence="4" type="primary">LOC101510521</name>
</gene>
<feature type="region of interest" description="Disordered" evidence="1">
    <location>
        <begin position="62"/>
        <end position="91"/>
    </location>
</feature>
<dbReference type="eggNOG" id="ENOG502S40B">
    <property type="taxonomic scope" value="Eukaryota"/>
</dbReference>
<feature type="compositionally biased region" description="Basic residues" evidence="1">
    <location>
        <begin position="80"/>
        <end position="89"/>
    </location>
</feature>
<dbReference type="KEGG" id="cam:101510521"/>
<evidence type="ECO:0000313" key="3">
    <source>
        <dbReference type="Proteomes" id="UP000087171"/>
    </source>
</evidence>